<dbReference type="AlphaFoldDB" id="A0A6I5ZNB4"/>
<evidence type="ECO:0000313" key="2">
    <source>
        <dbReference type="Proteomes" id="UP000425916"/>
    </source>
</evidence>
<organism evidence="1 2">
    <name type="scientific">Neomoorella glycerini</name>
    <dbReference type="NCBI Taxonomy" id="55779"/>
    <lineage>
        <taxon>Bacteria</taxon>
        <taxon>Bacillati</taxon>
        <taxon>Bacillota</taxon>
        <taxon>Clostridia</taxon>
        <taxon>Neomoorellales</taxon>
        <taxon>Neomoorellaceae</taxon>
        <taxon>Neomoorella</taxon>
    </lineage>
</organism>
<dbReference type="EMBL" id="CP046244">
    <property type="protein sequence ID" value="QGP91343.1"/>
    <property type="molecule type" value="Genomic_DNA"/>
</dbReference>
<proteinExistence type="predicted"/>
<protein>
    <submittedName>
        <fullName evidence="1">Uncharacterized protein</fullName>
    </submittedName>
</protein>
<sequence length="130" mass="14592">MIEQAVKGKITNRQAAEVLDLSERQVIRLKERIEAEGVTGLAHKKNRERTPQHAVPNCWRSADTLPTGTGIKIKRFSKNSERYGLPNIGISFQYDVCLFGGGTSSTFAYWQIFLSHIRSPLSCHLPPPEV</sequence>
<accession>A0A6I5ZNB4</accession>
<gene>
    <name evidence="1" type="ORF">MGLY_06740</name>
</gene>
<dbReference type="Proteomes" id="UP000425916">
    <property type="component" value="Chromosome"/>
</dbReference>
<dbReference type="Pfam" id="PF13551">
    <property type="entry name" value="HTH_29"/>
    <property type="match status" value="1"/>
</dbReference>
<evidence type="ECO:0000313" key="1">
    <source>
        <dbReference type="EMBL" id="QGP91343.1"/>
    </source>
</evidence>
<reference evidence="1 2" key="1">
    <citation type="submission" date="2019-11" db="EMBL/GenBank/DDBJ databases">
        <title>Genome sequence of Moorella glycerini DSM11254.</title>
        <authorList>
            <person name="Poehlein A."/>
            <person name="Boeer T."/>
            <person name="Daniel R."/>
        </authorList>
    </citation>
    <scope>NUCLEOTIDE SEQUENCE [LARGE SCALE GENOMIC DNA]</scope>
    <source>
        <strain evidence="1 2">DSM 11254</strain>
    </source>
</reference>
<dbReference type="RefSeq" id="WP_246187405.1">
    <property type="nucleotide sequence ID" value="NZ_CP046244.1"/>
</dbReference>
<name>A0A6I5ZNB4_9FIRM</name>
<keyword evidence="2" id="KW-1185">Reference proteome</keyword>